<dbReference type="InterPro" id="IPR051540">
    <property type="entry name" value="S-2-haloacid_dehalogenase"/>
</dbReference>
<dbReference type="InterPro" id="IPR006439">
    <property type="entry name" value="HAD-SF_hydro_IA"/>
</dbReference>
<proteinExistence type="inferred from homology"/>
<sequence>MQSKTVLFDINETVLDLSRLKPLFSGAFGDQSLTGIWFSWLLHSSTVCALTHVKSDFAKLAAAALDKLAAARGMNNDFEGREQILSTFANLEAHQDIKPALSKLREAGYKCVAFSNSSSALISAQISHAGLSEYFDAIISVEEFGSFKPDAQVYQCAANKLNAPIEELRLVATHDWDTHGALSAGMQAAYIDRGGMPYHPLYLRPNIEATNMLELASLIIAADKRYN</sequence>
<dbReference type="InterPro" id="IPR006328">
    <property type="entry name" value="2-HAD"/>
</dbReference>
<dbReference type="NCBIfam" id="TIGR01493">
    <property type="entry name" value="HAD-SF-IA-v2"/>
    <property type="match status" value="1"/>
</dbReference>
<dbReference type="RefSeq" id="WP_120355830.1">
    <property type="nucleotide sequence ID" value="NZ_RAQO01000008.1"/>
</dbReference>
<accession>A0A420E8Y5</accession>
<comment type="catalytic activity">
    <reaction evidence="3">
        <text>an (S)-2-haloacid + H2O = a (2R)-2-hydroxycarboxylate + a halide anion + H(+)</text>
        <dbReference type="Rhea" id="RHEA:11192"/>
        <dbReference type="ChEBI" id="CHEBI:15377"/>
        <dbReference type="ChEBI" id="CHEBI:15378"/>
        <dbReference type="ChEBI" id="CHEBI:16042"/>
        <dbReference type="ChEBI" id="CHEBI:58314"/>
        <dbReference type="ChEBI" id="CHEBI:137405"/>
        <dbReference type="EC" id="3.8.1.2"/>
    </reaction>
</comment>
<dbReference type="AlphaFoldDB" id="A0A420E8Y5"/>
<dbReference type="InterPro" id="IPR036412">
    <property type="entry name" value="HAD-like_sf"/>
</dbReference>
<dbReference type="SFLD" id="SFLDS00003">
    <property type="entry name" value="Haloacid_Dehalogenase"/>
    <property type="match status" value="1"/>
</dbReference>
<evidence type="ECO:0000313" key="5">
    <source>
        <dbReference type="Proteomes" id="UP000286482"/>
    </source>
</evidence>
<evidence type="ECO:0000256" key="1">
    <source>
        <dbReference type="ARBA" id="ARBA00008106"/>
    </source>
</evidence>
<dbReference type="PANTHER" id="PTHR43316:SF3">
    <property type="entry name" value="HALOACID DEHALOGENASE, TYPE II (AFU_ORTHOLOGUE AFUA_2G07750)-RELATED"/>
    <property type="match status" value="1"/>
</dbReference>
<dbReference type="Gene3D" id="3.40.50.1000">
    <property type="entry name" value="HAD superfamily/HAD-like"/>
    <property type="match status" value="1"/>
</dbReference>
<evidence type="ECO:0000256" key="3">
    <source>
        <dbReference type="RuleBase" id="RU368077"/>
    </source>
</evidence>
<dbReference type="NCBIfam" id="TIGR01428">
    <property type="entry name" value="HAD_type_II"/>
    <property type="match status" value="1"/>
</dbReference>
<gene>
    <name evidence="4" type="ORF">DBZ36_15305</name>
</gene>
<dbReference type="SUPFAM" id="SSF56784">
    <property type="entry name" value="HAD-like"/>
    <property type="match status" value="1"/>
</dbReference>
<dbReference type="OrthoDB" id="5865007at2"/>
<dbReference type="Gene3D" id="1.10.150.240">
    <property type="entry name" value="Putative phosphatase, domain 2"/>
    <property type="match status" value="1"/>
</dbReference>
<dbReference type="SFLD" id="SFLDG01129">
    <property type="entry name" value="C1.5:_HAD__Beta-PGM__Phosphata"/>
    <property type="match status" value="1"/>
</dbReference>
<dbReference type="InterPro" id="IPR023214">
    <property type="entry name" value="HAD_sf"/>
</dbReference>
<organism evidence="4 5">
    <name type="scientific">Alginatibacterium sediminis</name>
    <dbReference type="NCBI Taxonomy" id="2164068"/>
    <lineage>
        <taxon>Bacteria</taxon>
        <taxon>Pseudomonadati</taxon>
        <taxon>Pseudomonadota</taxon>
        <taxon>Gammaproteobacteria</taxon>
        <taxon>Alteromonadales</taxon>
        <taxon>Alteromonadaceae</taxon>
        <taxon>Alginatibacterium</taxon>
    </lineage>
</organism>
<name>A0A420E8Y5_9ALTE</name>
<dbReference type="InterPro" id="IPR023198">
    <property type="entry name" value="PGP-like_dom2"/>
</dbReference>
<comment type="caution">
    <text evidence="4">The sequence shown here is derived from an EMBL/GenBank/DDBJ whole genome shotgun (WGS) entry which is preliminary data.</text>
</comment>
<keyword evidence="2 3" id="KW-0378">Hydrolase</keyword>
<dbReference type="Proteomes" id="UP000286482">
    <property type="component" value="Unassembled WGS sequence"/>
</dbReference>
<keyword evidence="5" id="KW-1185">Reference proteome</keyword>
<dbReference type="Pfam" id="PF00702">
    <property type="entry name" value="Hydrolase"/>
    <property type="match status" value="1"/>
</dbReference>
<evidence type="ECO:0000313" key="4">
    <source>
        <dbReference type="EMBL" id="RKF15744.1"/>
    </source>
</evidence>
<evidence type="ECO:0000256" key="2">
    <source>
        <dbReference type="ARBA" id="ARBA00022801"/>
    </source>
</evidence>
<dbReference type="EC" id="3.8.1.2" evidence="3"/>
<protein>
    <recommendedName>
        <fullName evidence="3">(S)-2-haloacid dehalogenase</fullName>
        <ecNumber evidence="3">3.8.1.2</ecNumber>
    </recommendedName>
    <alternativeName>
        <fullName evidence="3">2-haloalkanoic acid dehalogenase</fullName>
    </alternativeName>
    <alternativeName>
        <fullName evidence="3">Halocarboxylic acid halidohydrolase</fullName>
    </alternativeName>
    <alternativeName>
        <fullName evidence="3">L-2-haloacid dehalogenase</fullName>
    </alternativeName>
</protein>
<dbReference type="PRINTS" id="PR00413">
    <property type="entry name" value="HADHALOGNASE"/>
</dbReference>
<dbReference type="PANTHER" id="PTHR43316">
    <property type="entry name" value="HYDROLASE, HALOACID DELAHOGENASE-RELATED"/>
    <property type="match status" value="1"/>
</dbReference>
<comment type="function">
    <text evidence="3">Catalyzes the hydrolytic dehalogenation of small (S)-2-haloalkanoic acids to yield the corresponding (R)-2-hydroxyalkanoic acids.</text>
</comment>
<dbReference type="EMBL" id="RAQO01000008">
    <property type="protein sequence ID" value="RKF15744.1"/>
    <property type="molecule type" value="Genomic_DNA"/>
</dbReference>
<dbReference type="GO" id="GO:0018784">
    <property type="term" value="F:(S)-2-haloacid dehalogenase activity"/>
    <property type="evidence" value="ECO:0007669"/>
    <property type="project" value="UniProtKB-UniRule"/>
</dbReference>
<comment type="similarity">
    <text evidence="1 3">Belongs to the HAD-like hydrolase superfamily. S-2-haloalkanoic acid dehalogenase family.</text>
</comment>
<reference evidence="4 5" key="1">
    <citation type="submission" date="2018-09" db="EMBL/GenBank/DDBJ databases">
        <authorList>
            <person name="Wang Z."/>
        </authorList>
    </citation>
    <scope>NUCLEOTIDE SEQUENCE [LARGE SCALE GENOMIC DNA]</scope>
    <source>
        <strain evidence="4 5">ALS 81</strain>
    </source>
</reference>